<feature type="transmembrane region" description="Helical" evidence="7">
    <location>
        <begin position="254"/>
        <end position="276"/>
    </location>
</feature>
<feature type="transmembrane region" description="Helical" evidence="7">
    <location>
        <begin position="149"/>
        <end position="171"/>
    </location>
</feature>
<dbReference type="AlphaFoldDB" id="A0A4R3I4N9"/>
<dbReference type="GO" id="GO:0016682">
    <property type="term" value="F:oxidoreductase activity, acting on diphenols and related substances as donors, oxygen as acceptor"/>
    <property type="evidence" value="ECO:0007669"/>
    <property type="project" value="TreeGrafter"/>
</dbReference>
<organism evidence="8 9">
    <name type="scientific">Reinekea marinisedimentorum</name>
    <dbReference type="NCBI Taxonomy" id="230495"/>
    <lineage>
        <taxon>Bacteria</taxon>
        <taxon>Pseudomonadati</taxon>
        <taxon>Pseudomonadota</taxon>
        <taxon>Gammaproteobacteria</taxon>
        <taxon>Oceanospirillales</taxon>
        <taxon>Saccharospirillaceae</taxon>
        <taxon>Reinekea</taxon>
    </lineage>
</organism>
<evidence type="ECO:0000256" key="4">
    <source>
        <dbReference type="ARBA" id="ARBA00022692"/>
    </source>
</evidence>
<feature type="transmembrane region" description="Helical" evidence="7">
    <location>
        <begin position="117"/>
        <end position="137"/>
    </location>
</feature>
<keyword evidence="5 7" id="KW-1133">Transmembrane helix</keyword>
<evidence type="ECO:0000256" key="1">
    <source>
        <dbReference type="ARBA" id="ARBA00004651"/>
    </source>
</evidence>
<keyword evidence="4 7" id="KW-0812">Transmembrane</keyword>
<comment type="subcellular location">
    <subcellularLocation>
        <location evidence="1">Cell membrane</location>
        <topology evidence="1">Multi-pass membrane protein</topology>
    </subcellularLocation>
</comment>
<name>A0A4R3I4N9_9GAMM</name>
<evidence type="ECO:0000256" key="3">
    <source>
        <dbReference type="ARBA" id="ARBA00022475"/>
    </source>
</evidence>
<keyword evidence="6 7" id="KW-0472">Membrane</keyword>
<dbReference type="PANTHER" id="PTHR43141:SF2">
    <property type="entry name" value="BLR3729 PROTEIN"/>
    <property type="match status" value="1"/>
</dbReference>
<gene>
    <name evidence="8" type="ORF">BCF53_110118</name>
</gene>
<proteinExistence type="inferred from homology"/>
<dbReference type="GO" id="GO:0005886">
    <property type="term" value="C:plasma membrane"/>
    <property type="evidence" value="ECO:0007669"/>
    <property type="project" value="UniProtKB-SubCell"/>
</dbReference>
<dbReference type="Proteomes" id="UP000295793">
    <property type="component" value="Unassembled WGS sequence"/>
</dbReference>
<evidence type="ECO:0000256" key="7">
    <source>
        <dbReference type="SAM" id="Phobius"/>
    </source>
</evidence>
<evidence type="ECO:0000256" key="2">
    <source>
        <dbReference type="ARBA" id="ARBA00007543"/>
    </source>
</evidence>
<comment type="caution">
    <text evidence="8">The sequence shown here is derived from an EMBL/GenBank/DDBJ whole genome shotgun (WGS) entry which is preliminary data.</text>
</comment>
<evidence type="ECO:0000256" key="6">
    <source>
        <dbReference type="ARBA" id="ARBA00023136"/>
    </source>
</evidence>
<keyword evidence="3" id="KW-1003">Cell membrane</keyword>
<reference evidence="8 9" key="1">
    <citation type="submission" date="2019-03" db="EMBL/GenBank/DDBJ databases">
        <title>Genomic Encyclopedia of Archaeal and Bacterial Type Strains, Phase II (KMG-II): from individual species to whole genera.</title>
        <authorList>
            <person name="Goeker M."/>
        </authorList>
    </citation>
    <scope>NUCLEOTIDE SEQUENCE [LARGE SCALE GENOMIC DNA]</scope>
    <source>
        <strain evidence="8 9">DSM 15388</strain>
    </source>
</reference>
<feature type="transmembrane region" description="Helical" evidence="7">
    <location>
        <begin position="78"/>
        <end position="96"/>
    </location>
</feature>
<dbReference type="PANTHER" id="PTHR43141">
    <property type="entry name" value="CYTOCHROME BD2 SUBUNIT II"/>
    <property type="match status" value="1"/>
</dbReference>
<dbReference type="Pfam" id="PF02322">
    <property type="entry name" value="Cyt_bd_oxida_II"/>
    <property type="match status" value="1"/>
</dbReference>
<keyword evidence="9" id="KW-1185">Reference proteome</keyword>
<feature type="transmembrane region" description="Helical" evidence="7">
    <location>
        <begin position="6"/>
        <end position="27"/>
    </location>
</feature>
<feature type="transmembrane region" description="Helical" evidence="7">
    <location>
        <begin position="298"/>
        <end position="321"/>
    </location>
</feature>
<dbReference type="InterPro" id="IPR003317">
    <property type="entry name" value="Cyt-d_oxidase_su2"/>
</dbReference>
<protein>
    <submittedName>
        <fullName evidence="8">Cytochrome d ubiquinol oxidase subunit II</fullName>
    </submittedName>
</protein>
<dbReference type="GO" id="GO:0070069">
    <property type="term" value="C:cytochrome complex"/>
    <property type="evidence" value="ECO:0007669"/>
    <property type="project" value="TreeGrafter"/>
</dbReference>
<accession>A0A4R3I4N9</accession>
<sequence length="331" mass="36819">MIDAYLPEIFLCLMGLSILIYAVLDGYDLGVGMTMPMANEAHRDKMIASIGPFWDANETWLVLAIGILLIAFPFAQSIIFTALYFPTFLMLVGLILRGVSFDFRAKAKDHHKYRWDLLFKAGSWLTALTQGYMLGRYVMGFEAGFGPQFFALLSALCVSAAYSYIGSAWLVMKATGALQKQAAKIGRRAGWMATLGMLSISIANPLISDVVFERWFSLPALFLLATIPFMCIVLIISVDRYLAHVPTYKDIGCWFPFVAVTLVFMLNFLALAYSFYPQIIPGVMSAQEAASATASLKVIFYGVAVVLPFILLYTALAYRIFWGKTKDLTYS</sequence>
<dbReference type="GO" id="GO:0019646">
    <property type="term" value="P:aerobic electron transport chain"/>
    <property type="evidence" value="ECO:0007669"/>
    <property type="project" value="TreeGrafter"/>
</dbReference>
<dbReference type="GO" id="GO:0009055">
    <property type="term" value="F:electron transfer activity"/>
    <property type="evidence" value="ECO:0007669"/>
    <property type="project" value="TreeGrafter"/>
</dbReference>
<dbReference type="EMBL" id="SLZR01000010">
    <property type="protein sequence ID" value="TCS40196.1"/>
    <property type="molecule type" value="Genomic_DNA"/>
</dbReference>
<dbReference type="RefSeq" id="WP_132702088.1">
    <property type="nucleotide sequence ID" value="NZ_SLZR01000010.1"/>
</dbReference>
<feature type="transmembrane region" description="Helical" evidence="7">
    <location>
        <begin position="191"/>
        <end position="208"/>
    </location>
</feature>
<evidence type="ECO:0000313" key="8">
    <source>
        <dbReference type="EMBL" id="TCS40196.1"/>
    </source>
</evidence>
<feature type="transmembrane region" description="Helical" evidence="7">
    <location>
        <begin position="220"/>
        <end position="242"/>
    </location>
</feature>
<evidence type="ECO:0000313" key="9">
    <source>
        <dbReference type="Proteomes" id="UP000295793"/>
    </source>
</evidence>
<evidence type="ECO:0000256" key="5">
    <source>
        <dbReference type="ARBA" id="ARBA00022989"/>
    </source>
</evidence>
<dbReference type="OrthoDB" id="9776710at2"/>
<comment type="similarity">
    <text evidence="2">Belongs to the cytochrome ubiquinol oxidase subunit 2 family.</text>
</comment>